<dbReference type="STRING" id="1149755.A0A2J6RAE9"/>
<evidence type="ECO:0000313" key="2">
    <source>
        <dbReference type="EMBL" id="PMD35479.1"/>
    </source>
</evidence>
<dbReference type="Proteomes" id="UP000235786">
    <property type="component" value="Unassembled WGS sequence"/>
</dbReference>
<dbReference type="AlphaFoldDB" id="A0A2J6RAE9"/>
<protein>
    <submittedName>
        <fullName evidence="2">Uncharacterized protein</fullName>
    </submittedName>
</protein>
<reference evidence="2 3" key="1">
    <citation type="submission" date="2016-04" db="EMBL/GenBank/DDBJ databases">
        <title>A degradative enzymes factory behind the ericoid mycorrhizal symbiosis.</title>
        <authorList>
            <consortium name="DOE Joint Genome Institute"/>
            <person name="Martino E."/>
            <person name="Morin E."/>
            <person name="Grelet G."/>
            <person name="Kuo A."/>
            <person name="Kohler A."/>
            <person name="Daghino S."/>
            <person name="Barry K."/>
            <person name="Choi C."/>
            <person name="Cichocki N."/>
            <person name="Clum A."/>
            <person name="Copeland A."/>
            <person name="Hainaut M."/>
            <person name="Haridas S."/>
            <person name="Labutti K."/>
            <person name="Lindquist E."/>
            <person name="Lipzen A."/>
            <person name="Khouja H.-R."/>
            <person name="Murat C."/>
            <person name="Ohm R."/>
            <person name="Olson A."/>
            <person name="Spatafora J."/>
            <person name="Veneault-Fourrey C."/>
            <person name="Henrissat B."/>
            <person name="Grigoriev I."/>
            <person name="Martin F."/>
            <person name="Perotto S."/>
        </authorList>
    </citation>
    <scope>NUCLEOTIDE SEQUENCE [LARGE SCALE GENOMIC DNA]</scope>
    <source>
        <strain evidence="2 3">F</strain>
    </source>
</reference>
<name>A0A2J6RAE9_HYAVF</name>
<evidence type="ECO:0000256" key="1">
    <source>
        <dbReference type="SAM" id="MobiDB-lite"/>
    </source>
</evidence>
<keyword evidence="3" id="KW-1185">Reference proteome</keyword>
<gene>
    <name evidence="2" type="ORF">L207DRAFT_637840</name>
</gene>
<organism evidence="2 3">
    <name type="scientific">Hyaloscypha variabilis (strain UAMH 11265 / GT02V1 / F)</name>
    <name type="common">Meliniomyces variabilis</name>
    <dbReference type="NCBI Taxonomy" id="1149755"/>
    <lineage>
        <taxon>Eukaryota</taxon>
        <taxon>Fungi</taxon>
        <taxon>Dikarya</taxon>
        <taxon>Ascomycota</taxon>
        <taxon>Pezizomycotina</taxon>
        <taxon>Leotiomycetes</taxon>
        <taxon>Helotiales</taxon>
        <taxon>Hyaloscyphaceae</taxon>
        <taxon>Hyaloscypha</taxon>
        <taxon>Hyaloscypha variabilis</taxon>
    </lineage>
</organism>
<sequence length="646" mass="72845">MPMMGPLQERSVNIPAGPKLNTGKRAHQGEDKTKDYYQTAAESTALVNLFCGHEQVKRIPGLAKFVRETMEIASSQEIAHMGSIAEQAVQNWTSLKALDQSVTARDWPHGDDDELDKRFDRFVESIKSLPEGKSVHEGIDTTGLISNLAKPSGRLLSCLHLRWHFPTFSTSFSFLGATADISNPCLEMAFKKLGLESGNEVLMSELFYGRTQREGHRDSAPYQRESPSVVELHSKFAKELLSFGRVVLLLAKENYDAFKKSDIFQRSIGVKIWDHKTFSQAKDIYIVYDKPGGTIQQIVFLAWHPEVAIHSQGSLTKESMLLPIKHQDKIWNTAAAISGHQMKINKSYFLWRAQQKTKFDLMATQIPNEIPGENALSRVLRLLVFERSTNNIVPWNQIGPTLQKWVERNEFTVNSESALSAVEQIQRAQNSKAMKTQAEQGWSGLRRGTETQRRDGFQTLVRGRATRLGNQQLEVDKYGTFTGAGDAAATRVKKEGYEKRKLKISEETRVLIDALWKFSTMSQPGDPHMVQRKCGRCGTSVVDDVGLTYGFKLMAVVTNCVGFTSQRQFYQDPFGMQVVAFDFPPVQGTLLRIPAKPMGTELKTRREWVPFGCEIMHTSWSDLETALRSRKLEFAGKVVVWPEESS</sequence>
<evidence type="ECO:0000313" key="3">
    <source>
        <dbReference type="Proteomes" id="UP000235786"/>
    </source>
</evidence>
<accession>A0A2J6RAE9</accession>
<feature type="region of interest" description="Disordered" evidence="1">
    <location>
        <begin position="1"/>
        <end position="31"/>
    </location>
</feature>
<dbReference type="OrthoDB" id="4696832at2759"/>
<dbReference type="EMBL" id="KZ613952">
    <property type="protein sequence ID" value="PMD35479.1"/>
    <property type="molecule type" value="Genomic_DNA"/>
</dbReference>
<proteinExistence type="predicted"/>